<evidence type="ECO:0000259" key="1">
    <source>
        <dbReference type="Pfam" id="PF07179"/>
    </source>
</evidence>
<proteinExistence type="predicted"/>
<comment type="caution">
    <text evidence="2">The sequence shown here is derived from an EMBL/GenBank/DDBJ whole genome shotgun (WGS) entry which is preliminary data.</text>
</comment>
<evidence type="ECO:0000313" key="3">
    <source>
        <dbReference type="Proteomes" id="UP001501074"/>
    </source>
</evidence>
<evidence type="ECO:0000313" key="2">
    <source>
        <dbReference type="EMBL" id="GAA3626635.1"/>
    </source>
</evidence>
<dbReference type="InterPro" id="IPR009839">
    <property type="entry name" value="SseB_N"/>
</dbReference>
<gene>
    <name evidence="2" type="ORF">GCM10022223_49940</name>
</gene>
<keyword evidence="3" id="KW-1185">Reference proteome</keyword>
<dbReference type="Pfam" id="PF07179">
    <property type="entry name" value="SseB"/>
    <property type="match status" value="1"/>
</dbReference>
<sequence>MPAESAEQAGRSGQELIDMAHGINPHHDTDSAGTPWSGRTLTAQPFPGDDGTADAALTAALADGDLVAITRAWAPTRVLVPIVAVLGDDDAELVASEGDKSSDMALVTLVGEDESRILPVFSSVAALLEWNPKARPVPVEAARAAQAAVVEECPRIVIDPAGAAVELPRPAVWAVAQGRDWLPPADDPELLDGITALIGTVPEVKAHRCEPDGEAGLVVVLGLPPGLDRDQVRSTTTQVGELLLTDQIVTERTDSVRLAVRSV</sequence>
<reference evidence="3" key="1">
    <citation type="journal article" date="2019" name="Int. J. Syst. Evol. Microbiol.">
        <title>The Global Catalogue of Microorganisms (GCM) 10K type strain sequencing project: providing services to taxonomists for standard genome sequencing and annotation.</title>
        <authorList>
            <consortium name="The Broad Institute Genomics Platform"/>
            <consortium name="The Broad Institute Genome Sequencing Center for Infectious Disease"/>
            <person name="Wu L."/>
            <person name="Ma J."/>
        </authorList>
    </citation>
    <scope>NUCLEOTIDE SEQUENCE [LARGE SCALE GENOMIC DNA]</scope>
    <source>
        <strain evidence="3">JCM 16902</strain>
    </source>
</reference>
<feature type="domain" description="SseB protein N-terminal" evidence="1">
    <location>
        <begin position="55"/>
        <end position="174"/>
    </location>
</feature>
<dbReference type="Proteomes" id="UP001501074">
    <property type="component" value="Unassembled WGS sequence"/>
</dbReference>
<name>A0ABP7A856_9ACTN</name>
<protein>
    <submittedName>
        <fullName evidence="2">SseB family protein</fullName>
    </submittedName>
</protein>
<organism evidence="2 3">
    <name type="scientific">Kineosporia mesophila</name>
    <dbReference type="NCBI Taxonomy" id="566012"/>
    <lineage>
        <taxon>Bacteria</taxon>
        <taxon>Bacillati</taxon>
        <taxon>Actinomycetota</taxon>
        <taxon>Actinomycetes</taxon>
        <taxon>Kineosporiales</taxon>
        <taxon>Kineosporiaceae</taxon>
        <taxon>Kineosporia</taxon>
    </lineage>
</organism>
<dbReference type="EMBL" id="BAAAZO010000009">
    <property type="protein sequence ID" value="GAA3626635.1"/>
    <property type="molecule type" value="Genomic_DNA"/>
</dbReference>
<accession>A0ABP7A856</accession>